<dbReference type="Pfam" id="PF21730">
    <property type="entry name" value="Vma22_CCDC115"/>
    <property type="match status" value="1"/>
</dbReference>
<protein>
    <recommendedName>
        <fullName evidence="1">Vacuolar ATPase assembly protein VMA22</fullName>
    </recommendedName>
</protein>
<dbReference type="GO" id="GO:0051082">
    <property type="term" value="F:unfolded protein binding"/>
    <property type="evidence" value="ECO:0000318"/>
    <property type="project" value="GO_Central"/>
</dbReference>
<dbReference type="GO" id="GO:0070072">
    <property type="term" value="P:vacuolar proton-transporting V-type ATPase complex assembly"/>
    <property type="evidence" value="ECO:0007669"/>
    <property type="project" value="InterPro"/>
</dbReference>
<sequence>MAKVEVAEMQSSVHEKDKNVLEFMDSTDSYLVLMNSLSSSLRQGWFELASARHSMGASRINSALFDLKYHSAATTLQLNNLDAGPELEKLHFSLCKWASSESPKSSSEEAKFEEDKLLQRKSSSPKVLKQDGSSNSAPDLLVPWKSSLRNASSTLTAKDNARKERLKSLSMFGMLVSPKLRAAQLSFETALETLVEVANKRADLLNAYDQVREKMESTTK</sequence>
<evidence type="ECO:0000313" key="3">
    <source>
        <dbReference type="RefSeq" id="XP_016443579.1"/>
    </source>
</evidence>
<evidence type="ECO:0000256" key="1">
    <source>
        <dbReference type="ARBA" id="ARBA00093634"/>
    </source>
</evidence>
<feature type="region of interest" description="Disordered" evidence="2">
    <location>
        <begin position="101"/>
        <end position="141"/>
    </location>
</feature>
<dbReference type="OMA" id="IEMANMR"/>
<feature type="compositionally biased region" description="Polar residues" evidence="2">
    <location>
        <begin position="120"/>
        <end position="137"/>
    </location>
</feature>
<reference evidence="3" key="1">
    <citation type="submission" date="2025-08" db="UniProtKB">
        <authorList>
            <consortium name="RefSeq"/>
        </authorList>
    </citation>
    <scope>IDENTIFICATION</scope>
</reference>
<dbReference type="PANTHER" id="PTHR31996:SF2">
    <property type="entry name" value="COILED-COIL DOMAIN-CONTAINING PROTEIN 115"/>
    <property type="match status" value="1"/>
</dbReference>
<dbReference type="InterPro" id="IPR040357">
    <property type="entry name" value="Vma22/CCDC115"/>
</dbReference>
<dbReference type="PaxDb" id="4097-A0A1S3XUM7"/>
<gene>
    <name evidence="3" type="primary">LOC107768920</name>
</gene>
<name>A0A1S3XUM7_TOBAC</name>
<feature type="compositionally biased region" description="Basic and acidic residues" evidence="2">
    <location>
        <begin position="106"/>
        <end position="118"/>
    </location>
</feature>
<dbReference type="OrthoDB" id="408631at2759"/>
<proteinExistence type="predicted"/>
<dbReference type="AlphaFoldDB" id="A0A1S3XUM7"/>
<dbReference type="PANTHER" id="PTHR31996">
    <property type="entry name" value="COILED-COIL DOMAIN-CONTAINING PROTEIN 115"/>
    <property type="match status" value="1"/>
</dbReference>
<organism evidence="3">
    <name type="scientific">Nicotiana tabacum</name>
    <name type="common">Common tobacco</name>
    <dbReference type="NCBI Taxonomy" id="4097"/>
    <lineage>
        <taxon>Eukaryota</taxon>
        <taxon>Viridiplantae</taxon>
        <taxon>Streptophyta</taxon>
        <taxon>Embryophyta</taxon>
        <taxon>Tracheophyta</taxon>
        <taxon>Spermatophyta</taxon>
        <taxon>Magnoliopsida</taxon>
        <taxon>eudicotyledons</taxon>
        <taxon>Gunneridae</taxon>
        <taxon>Pentapetalae</taxon>
        <taxon>asterids</taxon>
        <taxon>lamiids</taxon>
        <taxon>Solanales</taxon>
        <taxon>Solanaceae</taxon>
        <taxon>Nicotianoideae</taxon>
        <taxon>Nicotianeae</taxon>
        <taxon>Nicotiana</taxon>
    </lineage>
</organism>
<dbReference type="STRING" id="4097.A0A1S3XUM7"/>
<dbReference type="RefSeq" id="XP_016443579.1">
    <property type="nucleotide sequence ID" value="XM_016588093.1"/>
</dbReference>
<dbReference type="KEGG" id="nta:107768920"/>
<accession>A0A1S3XUM7</accession>
<evidence type="ECO:0000256" key="2">
    <source>
        <dbReference type="SAM" id="MobiDB-lite"/>
    </source>
</evidence>